<dbReference type="GeneID" id="132800010"/>
<gene>
    <name evidence="2" type="primary">LOC132800010</name>
</gene>
<organism evidence="1 2">
    <name type="scientific">Ziziphus jujuba</name>
    <name type="common">Chinese jujube</name>
    <name type="synonym">Ziziphus sativa</name>
    <dbReference type="NCBI Taxonomy" id="326968"/>
    <lineage>
        <taxon>Eukaryota</taxon>
        <taxon>Viridiplantae</taxon>
        <taxon>Streptophyta</taxon>
        <taxon>Embryophyta</taxon>
        <taxon>Tracheophyta</taxon>
        <taxon>Spermatophyta</taxon>
        <taxon>Magnoliopsida</taxon>
        <taxon>eudicotyledons</taxon>
        <taxon>Gunneridae</taxon>
        <taxon>Pentapetalae</taxon>
        <taxon>rosids</taxon>
        <taxon>fabids</taxon>
        <taxon>Rosales</taxon>
        <taxon>Rhamnaceae</taxon>
        <taxon>Paliureae</taxon>
        <taxon>Ziziphus</taxon>
    </lineage>
</organism>
<dbReference type="PANTHER" id="PTHR33116:SF86">
    <property type="entry name" value="REVERSE TRANSCRIPTASE DOMAIN-CONTAINING PROTEIN"/>
    <property type="match status" value="1"/>
</dbReference>
<protein>
    <submittedName>
        <fullName evidence="2">Uncharacterized mitochondrial protein AtMg00310-like</fullName>
    </submittedName>
</protein>
<dbReference type="RefSeq" id="XP_060668872.1">
    <property type="nucleotide sequence ID" value="XM_060812889.1"/>
</dbReference>
<sequence length="261" mass="29940">MTLSSSVVPILKKLATSIAVYNCTHLQREVETRIQGWKSKLLSLAVRATLIKHVVTSIPVYTMSTFLLPKSWCQWIQSKARAFLWTNDTSNMRGFNPIAWRKMCQSKFNGGLGIKHLWNFNKALIAKIGWCLATDDQALWVQALKAKYFPHSSIMKCKKKTHCSWSGVLKTRNLLAKGLCYKIGQGNSVNFWEHPWVPNIPNFIPHPRQLPIISFGMVNSLKQSNGDWDDVKLNHLFDHDSAQKIKEMFLAQSNQEDKLIW</sequence>
<dbReference type="PANTHER" id="PTHR33116">
    <property type="entry name" value="REVERSE TRANSCRIPTASE ZINC-BINDING DOMAIN-CONTAINING PROTEIN-RELATED-RELATED"/>
    <property type="match status" value="1"/>
</dbReference>
<evidence type="ECO:0000313" key="2">
    <source>
        <dbReference type="RefSeq" id="XP_060668872.1"/>
    </source>
</evidence>
<proteinExistence type="predicted"/>
<name>A0ABM3ZWK8_ZIZJJ</name>
<evidence type="ECO:0000313" key="1">
    <source>
        <dbReference type="Proteomes" id="UP001652623"/>
    </source>
</evidence>
<accession>A0ABM3ZWK8</accession>
<reference evidence="2" key="1">
    <citation type="submission" date="2025-08" db="UniProtKB">
        <authorList>
            <consortium name="RefSeq"/>
        </authorList>
    </citation>
    <scope>IDENTIFICATION</scope>
    <source>
        <tissue evidence="2">Seedling</tissue>
    </source>
</reference>
<keyword evidence="1" id="KW-1185">Reference proteome</keyword>
<dbReference type="Proteomes" id="UP001652623">
    <property type="component" value="Chromosome 11"/>
</dbReference>